<organism evidence="2">
    <name type="scientific">viral metagenome</name>
    <dbReference type="NCBI Taxonomy" id="1070528"/>
    <lineage>
        <taxon>unclassified sequences</taxon>
        <taxon>metagenomes</taxon>
        <taxon>organismal metagenomes</taxon>
    </lineage>
</organism>
<accession>A0A6C0K1P3</accession>
<keyword evidence="1" id="KW-0812">Transmembrane</keyword>
<evidence type="ECO:0000256" key="1">
    <source>
        <dbReference type="SAM" id="Phobius"/>
    </source>
</evidence>
<dbReference type="AlphaFoldDB" id="A0A6C0K1P3"/>
<reference evidence="2" key="1">
    <citation type="journal article" date="2020" name="Nature">
        <title>Giant virus diversity and host interactions through global metagenomics.</title>
        <authorList>
            <person name="Schulz F."/>
            <person name="Roux S."/>
            <person name="Paez-Espino D."/>
            <person name="Jungbluth S."/>
            <person name="Walsh D.A."/>
            <person name="Denef V.J."/>
            <person name="McMahon K.D."/>
            <person name="Konstantinidis K.T."/>
            <person name="Eloe-Fadrosh E.A."/>
            <person name="Kyrpides N.C."/>
            <person name="Woyke T."/>
        </authorList>
    </citation>
    <scope>NUCLEOTIDE SEQUENCE</scope>
    <source>
        <strain evidence="2">GVMAG-S-1101165-83</strain>
    </source>
</reference>
<feature type="transmembrane region" description="Helical" evidence="1">
    <location>
        <begin position="33"/>
        <end position="52"/>
    </location>
</feature>
<feature type="transmembrane region" description="Helical" evidence="1">
    <location>
        <begin position="64"/>
        <end position="93"/>
    </location>
</feature>
<keyword evidence="1" id="KW-1133">Transmembrane helix</keyword>
<dbReference type="EMBL" id="MN740769">
    <property type="protein sequence ID" value="QHU10587.1"/>
    <property type="molecule type" value="Genomic_DNA"/>
</dbReference>
<name>A0A6C0K1P3_9ZZZZ</name>
<sequence>MIYLMFLKITRRIKSTIMIYMDSFSDLFKKENMGQVILCILFIIYLIMGYKMPDSVAGLLDTVFGKIIVVVIALVLFSFTNPILGVLGFLVAFELIRRSSMTTGTYALDHYVPTEVKKETELNAMNQFPYTLEQEVVKKMAPIRETGDAGSDATFSPILDDTYDAAPINYAGVI</sequence>
<keyword evidence="1" id="KW-0472">Membrane</keyword>
<proteinExistence type="predicted"/>
<protein>
    <submittedName>
        <fullName evidence="2">Uncharacterized protein</fullName>
    </submittedName>
</protein>
<evidence type="ECO:0000313" key="2">
    <source>
        <dbReference type="EMBL" id="QHU10587.1"/>
    </source>
</evidence>